<dbReference type="OrthoDB" id="3471498at2"/>
<evidence type="ECO:0000313" key="3">
    <source>
        <dbReference type="Proteomes" id="UP000293342"/>
    </source>
</evidence>
<dbReference type="InterPro" id="IPR024072">
    <property type="entry name" value="DHFR-like_dom_sf"/>
</dbReference>
<comment type="caution">
    <text evidence="2">The sequence shown here is derived from an EMBL/GenBank/DDBJ whole genome shotgun (WGS) entry which is preliminary data.</text>
</comment>
<proteinExistence type="predicted"/>
<evidence type="ECO:0000259" key="1">
    <source>
        <dbReference type="Pfam" id="PF01872"/>
    </source>
</evidence>
<dbReference type="GO" id="GO:0008703">
    <property type="term" value="F:5-amino-6-(5-phosphoribosylamino)uracil reductase activity"/>
    <property type="evidence" value="ECO:0007669"/>
    <property type="project" value="InterPro"/>
</dbReference>
<dbReference type="Pfam" id="PF01872">
    <property type="entry name" value="RibD_C"/>
    <property type="match status" value="1"/>
</dbReference>
<dbReference type="Gene3D" id="3.40.430.10">
    <property type="entry name" value="Dihydrofolate Reductase, subunit A"/>
    <property type="match status" value="1"/>
</dbReference>
<dbReference type="Proteomes" id="UP000293342">
    <property type="component" value="Unassembled WGS sequence"/>
</dbReference>
<gene>
    <name evidence="2" type="ORF">E0H75_21475</name>
</gene>
<feature type="domain" description="Bacterial bifunctional deaminase-reductase C-terminal" evidence="1">
    <location>
        <begin position="3"/>
        <end position="183"/>
    </location>
</feature>
<reference evidence="2 3" key="1">
    <citation type="submission" date="2019-02" db="EMBL/GenBank/DDBJ databases">
        <title>Kribbella capetownensis sp. nov. and Kribbella speibonae sp. nov., isolated from soil.</title>
        <authorList>
            <person name="Curtis S.M."/>
            <person name="Norton I."/>
            <person name="Everest G.J."/>
            <person name="Meyers P.R."/>
        </authorList>
    </citation>
    <scope>NUCLEOTIDE SEQUENCE [LARGE SCALE GENOMIC DNA]</scope>
    <source>
        <strain evidence="2 3">YM53</strain>
    </source>
</reference>
<dbReference type="GO" id="GO:0009231">
    <property type="term" value="P:riboflavin biosynthetic process"/>
    <property type="evidence" value="ECO:0007669"/>
    <property type="project" value="InterPro"/>
</dbReference>
<dbReference type="AlphaFoldDB" id="A0A4R0JRL7"/>
<sequence length="193" mass="20760">MGKVAVSEFISLDGVIEDPGGGEGTSFGGWTFRFPAEDGQRFKYDELMASDVQLLGRVTYEAFAAAWPPMEEAAGEFGAKMNSMPKVVVSTTLTQANWKNTTIASGDLPDIVANLKAQYQGDILVAGSATLVAALREADLVDEYRLMLHPVVLGQGKKLFENGVASSDFALVETRKAGPDVQLIIYRPANRTP</sequence>
<protein>
    <submittedName>
        <fullName evidence="2">Dihydrofolate reductase</fullName>
    </submittedName>
</protein>
<dbReference type="EMBL" id="SJKD01000004">
    <property type="protein sequence ID" value="TCC49107.1"/>
    <property type="molecule type" value="Genomic_DNA"/>
</dbReference>
<organism evidence="2 3">
    <name type="scientific">Kribbella capetownensis</name>
    <dbReference type="NCBI Taxonomy" id="1572659"/>
    <lineage>
        <taxon>Bacteria</taxon>
        <taxon>Bacillati</taxon>
        <taxon>Actinomycetota</taxon>
        <taxon>Actinomycetes</taxon>
        <taxon>Propionibacteriales</taxon>
        <taxon>Kribbellaceae</taxon>
        <taxon>Kribbella</taxon>
    </lineage>
</organism>
<name>A0A4R0JRL7_9ACTN</name>
<dbReference type="InterPro" id="IPR002734">
    <property type="entry name" value="RibDG_C"/>
</dbReference>
<dbReference type="SUPFAM" id="SSF53597">
    <property type="entry name" value="Dihydrofolate reductase-like"/>
    <property type="match status" value="1"/>
</dbReference>
<dbReference type="PANTHER" id="PTHR38011:SF11">
    <property type="entry name" value="2,5-DIAMINO-6-RIBOSYLAMINO-4(3H)-PYRIMIDINONE 5'-PHOSPHATE REDUCTASE"/>
    <property type="match status" value="1"/>
</dbReference>
<evidence type="ECO:0000313" key="2">
    <source>
        <dbReference type="EMBL" id="TCC49107.1"/>
    </source>
</evidence>
<keyword evidence="3" id="KW-1185">Reference proteome</keyword>
<dbReference type="PANTHER" id="PTHR38011">
    <property type="entry name" value="DIHYDROFOLATE REDUCTASE FAMILY PROTEIN (AFU_ORTHOLOGUE AFUA_8G06820)"/>
    <property type="match status" value="1"/>
</dbReference>
<accession>A0A4R0JRL7</accession>
<dbReference type="InterPro" id="IPR050765">
    <property type="entry name" value="Riboflavin_Biosynth_HTPR"/>
</dbReference>